<dbReference type="Gene3D" id="2.120.10.80">
    <property type="entry name" value="Kelch-type beta propeller"/>
    <property type="match status" value="1"/>
</dbReference>
<accession>A0ABM0PCM5</accession>
<sequence length="501" mass="56728">MGDRNISQPSAAATLLTSLEGVQVSALMMASRQNEVLQTILEIEKSLPELCERKEMKKSLAALFAQQNQLVDLTHSMSEQLCSLQTSRPETTEIPNSTSLPMDLEPASMTLNQGEAIRSVYLFGFSYWSGEVTNEIFEVKFKQGGGVTHEPRVVRRVARFSEMHEPVGFQAALIFNRSKLYVVAQDGGYIIDTKTMSRCSSLPLTQGFKSTPIVVSAYDKLYCLETPSNLRLVPEPSFESYDPDQNIWEKMTSFPFYNDYDTHMDITGYAVCYGIILFSFGCRKERNFDVIAFHISRNEWKRVKVHTSVYFPPFLGRAVVIGKTIYSLYGEEFIAFSFKTYKADDGSLVYYLSQQFRLQGLEIACPPLPFAMDRSEYLVHLGNLEFFHVNTGCCDADLPAQYFCITMFQIVVGEGGKNMLKTIHSTVLSGDVEDTGLNLAFCFTPECGDYEHEECVNQPNQEEISLDENLCMVEHWRKAKKEGMHRQYTHSSGWNGWGQAS</sequence>
<proteinExistence type="predicted"/>
<dbReference type="Proteomes" id="UP000694861">
    <property type="component" value="Linkage group LG6"/>
</dbReference>
<dbReference type="GeneID" id="103336429"/>
<dbReference type="InterPro" id="IPR015915">
    <property type="entry name" value="Kelch-typ_b-propeller"/>
</dbReference>
<dbReference type="SUPFAM" id="SSF117281">
    <property type="entry name" value="Kelch motif"/>
    <property type="match status" value="1"/>
</dbReference>
<name>A0ABM0PCM5_PRUMU</name>
<protein>
    <submittedName>
        <fullName evidence="2">Uncharacterized protein LOC103336429 isoform X1</fullName>
    </submittedName>
</protein>
<evidence type="ECO:0000313" key="1">
    <source>
        <dbReference type="Proteomes" id="UP000694861"/>
    </source>
</evidence>
<dbReference type="RefSeq" id="XP_008237687.1">
    <property type="nucleotide sequence ID" value="XM_008239465.2"/>
</dbReference>
<organism evidence="1 2">
    <name type="scientific">Prunus mume</name>
    <name type="common">Japanese apricot</name>
    <name type="synonym">Armeniaca mume</name>
    <dbReference type="NCBI Taxonomy" id="102107"/>
    <lineage>
        <taxon>Eukaryota</taxon>
        <taxon>Viridiplantae</taxon>
        <taxon>Streptophyta</taxon>
        <taxon>Embryophyta</taxon>
        <taxon>Tracheophyta</taxon>
        <taxon>Spermatophyta</taxon>
        <taxon>Magnoliopsida</taxon>
        <taxon>eudicotyledons</taxon>
        <taxon>Gunneridae</taxon>
        <taxon>Pentapetalae</taxon>
        <taxon>rosids</taxon>
        <taxon>fabids</taxon>
        <taxon>Rosales</taxon>
        <taxon>Rosaceae</taxon>
        <taxon>Amygdaloideae</taxon>
        <taxon>Amygdaleae</taxon>
        <taxon>Prunus</taxon>
    </lineage>
</organism>
<reference evidence="2" key="2">
    <citation type="submission" date="2025-08" db="UniProtKB">
        <authorList>
            <consortium name="RefSeq"/>
        </authorList>
    </citation>
    <scope>IDENTIFICATION</scope>
</reference>
<gene>
    <name evidence="2" type="primary">LOC103336429</name>
</gene>
<evidence type="ECO:0000313" key="2">
    <source>
        <dbReference type="RefSeq" id="XP_008237687.1"/>
    </source>
</evidence>
<keyword evidence="1" id="KW-1185">Reference proteome</keyword>
<reference evidence="1" key="1">
    <citation type="journal article" date="2012" name="Nat. Commun.">
        <title>The genome of Prunus mume.</title>
        <authorList>
            <person name="Zhang Q."/>
            <person name="Chen W."/>
            <person name="Sun L."/>
            <person name="Zhao F."/>
            <person name="Huang B."/>
            <person name="Yang W."/>
            <person name="Tao Y."/>
            <person name="Wang J."/>
            <person name="Yuan Z."/>
            <person name="Fan G."/>
            <person name="Xing Z."/>
            <person name="Han C."/>
            <person name="Pan H."/>
            <person name="Zhong X."/>
            <person name="Shi W."/>
            <person name="Liang X."/>
            <person name="Du D."/>
            <person name="Sun F."/>
            <person name="Xu Z."/>
            <person name="Hao R."/>
            <person name="Lv T."/>
            <person name="Lv Y."/>
            <person name="Zheng Z."/>
            <person name="Sun M."/>
            <person name="Luo L."/>
            <person name="Cai M."/>
            <person name="Gao Y."/>
            <person name="Wang J."/>
            <person name="Yin Y."/>
            <person name="Xu X."/>
            <person name="Cheng T."/>
            <person name="Wang J."/>
        </authorList>
    </citation>
    <scope>NUCLEOTIDE SEQUENCE [LARGE SCALE GENOMIC DNA]</scope>
</reference>